<comment type="caution">
    <text evidence="1">The sequence shown here is derived from an EMBL/GenBank/DDBJ whole genome shotgun (WGS) entry which is preliminary data.</text>
</comment>
<gene>
    <name evidence="1" type="ORF">AUC70_11870</name>
</gene>
<protein>
    <submittedName>
        <fullName evidence="1">Uncharacterized protein</fullName>
    </submittedName>
</protein>
<keyword evidence="2" id="KW-1185">Reference proteome</keyword>
<organism evidence="1 2">
    <name type="scientific">Methyloceanibacter stevinii</name>
    <dbReference type="NCBI Taxonomy" id="1774970"/>
    <lineage>
        <taxon>Bacteria</taxon>
        <taxon>Pseudomonadati</taxon>
        <taxon>Pseudomonadota</taxon>
        <taxon>Alphaproteobacteria</taxon>
        <taxon>Hyphomicrobiales</taxon>
        <taxon>Hyphomicrobiaceae</taxon>
        <taxon>Methyloceanibacter</taxon>
    </lineage>
</organism>
<dbReference type="AlphaFoldDB" id="A0A1E3VJ68"/>
<dbReference type="STRING" id="1774970.AUC70_11870"/>
<proteinExistence type="predicted"/>
<dbReference type="RefSeq" id="WP_083241639.1">
    <property type="nucleotide sequence ID" value="NZ_LPWE01000014.1"/>
</dbReference>
<reference evidence="1 2" key="1">
    <citation type="journal article" date="2016" name="Environ. Microbiol.">
        <title>New Methyloceanibacter diversity from North Sea sediments includes methanotroph containing solely the soluble methane monooxygenase.</title>
        <authorList>
            <person name="Vekeman B."/>
            <person name="Kerckhof F.M."/>
            <person name="Cremers G."/>
            <person name="de Vos P."/>
            <person name="Vandamme P."/>
            <person name="Boon N."/>
            <person name="Op den Camp H.J."/>
            <person name="Heylen K."/>
        </authorList>
    </citation>
    <scope>NUCLEOTIDE SEQUENCE [LARGE SCALE GENOMIC DNA]</scope>
    <source>
        <strain evidence="1 2">R-67176</strain>
    </source>
</reference>
<dbReference type="Proteomes" id="UP000094172">
    <property type="component" value="Unassembled WGS sequence"/>
</dbReference>
<evidence type="ECO:0000313" key="2">
    <source>
        <dbReference type="Proteomes" id="UP000094172"/>
    </source>
</evidence>
<name>A0A1E3VJ68_9HYPH</name>
<accession>A0A1E3VJ68</accession>
<evidence type="ECO:0000313" key="1">
    <source>
        <dbReference type="EMBL" id="ODR93553.1"/>
    </source>
</evidence>
<dbReference type="EMBL" id="LPWE01000014">
    <property type="protein sequence ID" value="ODR93553.1"/>
    <property type="molecule type" value="Genomic_DNA"/>
</dbReference>
<sequence>MARDKRRNRCGNTDDLFQGEAYFPLRRPAVGARPVDLSLRIKTAMSRALKECDDSAPIVAARIAEMTGRPLTEDALYTYTAASKPDHDIGIVRFVAFVRVTGAKWLWDELVSDDGLLVLEDREAKLAQLGHLRQQEQSLVEQRRRLEKELNREPVQVRNRGARGGRS</sequence>